<sequence>MTRRGVPVTAAAAQGPVRIGRGDSFDA</sequence>
<reference evidence="1 2" key="1">
    <citation type="submission" date="2020-08" db="EMBL/GenBank/DDBJ databases">
        <title>Novel species in genus Aeromicrobium.</title>
        <authorList>
            <person name="Zhang G."/>
        </authorList>
    </citation>
    <scope>NUCLEOTIDE SEQUENCE [LARGE SCALE GENOMIC DNA]</scope>
    <source>
        <strain evidence="2">zg-629</strain>
    </source>
</reference>
<accession>A0ABX6SWP9</accession>
<gene>
    <name evidence="1" type="ORF">H9L21_02535</name>
</gene>
<evidence type="ECO:0000313" key="2">
    <source>
        <dbReference type="Proteomes" id="UP000515871"/>
    </source>
</evidence>
<proteinExistence type="predicted"/>
<keyword evidence="2" id="KW-1185">Reference proteome</keyword>
<evidence type="ECO:0000313" key="1">
    <source>
        <dbReference type="EMBL" id="QNL95836.1"/>
    </source>
</evidence>
<protein>
    <submittedName>
        <fullName evidence="1">Uncharacterized protein</fullName>
    </submittedName>
</protein>
<organism evidence="1 2">
    <name type="scientific">Aeromicrobium senzhongii</name>
    <dbReference type="NCBI Taxonomy" id="2663859"/>
    <lineage>
        <taxon>Bacteria</taxon>
        <taxon>Bacillati</taxon>
        <taxon>Actinomycetota</taxon>
        <taxon>Actinomycetes</taxon>
        <taxon>Propionibacteriales</taxon>
        <taxon>Nocardioidaceae</taxon>
        <taxon>Aeromicrobium</taxon>
    </lineage>
</organism>
<name>A0ABX6SWP9_9ACTN</name>
<dbReference type="EMBL" id="CP060587">
    <property type="protein sequence ID" value="QNL95836.1"/>
    <property type="molecule type" value="Genomic_DNA"/>
</dbReference>
<dbReference type="Proteomes" id="UP000515871">
    <property type="component" value="Chromosome"/>
</dbReference>